<dbReference type="STRING" id="35608.A0A2U1LD52"/>
<keyword evidence="7" id="KW-1185">Reference proteome</keyword>
<comment type="caution">
    <text evidence="6">The sequence shown here is derived from an EMBL/GenBank/DDBJ whole genome shotgun (WGS) entry which is preliminary data.</text>
</comment>
<protein>
    <submittedName>
        <fullName evidence="6">Acyl activating enzyme 12</fullName>
    </submittedName>
</protein>
<dbReference type="EMBL" id="PKPP01010052">
    <property type="protein sequence ID" value="PWA46906.1"/>
    <property type="molecule type" value="Genomic_DNA"/>
</dbReference>
<sequence length="435" mass="48659">MVYSNRTSVVYAGVRFTWSQTYERCCRLASSLRFLNVVKNDVVSVLAPNVPALYEMHFGVPMAGGVLNVINTRLDARNIATILRHSEAKIFFVDYEYVPLASETLRLLRTELKECSIVEDDMPLVIVIDDIDTPTGVRLGRWEYEQLINHGNPQYHGEELEDEWDAIALNYTSGTTSNPKGVVYSHRGSFLSTVSLINGWEMSTEAVYLWSLPMFHCNGWTFTWGVAAKGGTNVCLRKTTAEEIYMSISEHKVTYMCCAPAIFNILIEAKPHERHDITSKINILTGGAPPPAALLEMMEDLGFHIMHAYGLTEATGPALVCEWQTKWNQLPKDHQARLKARQGVSILTLADVNVINKETMESVPHDGTTIGEIVLRGSSIMKGHLKDEKETVKSFKKGWFLTGDVGVIHMDGYIEIKDRSKDVIILGGEDISSVE</sequence>
<evidence type="ECO:0000313" key="7">
    <source>
        <dbReference type="Proteomes" id="UP000245207"/>
    </source>
</evidence>
<feature type="domain" description="AMP-dependent synthetase/ligase" evidence="5">
    <location>
        <begin position="3"/>
        <end position="383"/>
    </location>
</feature>
<dbReference type="UniPathway" id="UPA00372">
    <property type="reaction ID" value="UER00547"/>
</dbReference>
<dbReference type="PANTHER" id="PTHR43859">
    <property type="entry name" value="ACYL-ACTIVATING ENZYME"/>
    <property type="match status" value="1"/>
</dbReference>
<evidence type="ECO:0000256" key="1">
    <source>
        <dbReference type="ARBA" id="ARBA00004930"/>
    </source>
</evidence>
<reference evidence="6 7" key="1">
    <citation type="journal article" date="2018" name="Mol. Plant">
        <title>The genome of Artemisia annua provides insight into the evolution of Asteraceae family and artemisinin biosynthesis.</title>
        <authorList>
            <person name="Shen Q."/>
            <person name="Zhang L."/>
            <person name="Liao Z."/>
            <person name="Wang S."/>
            <person name="Yan T."/>
            <person name="Shi P."/>
            <person name="Liu M."/>
            <person name="Fu X."/>
            <person name="Pan Q."/>
            <person name="Wang Y."/>
            <person name="Lv Z."/>
            <person name="Lu X."/>
            <person name="Zhang F."/>
            <person name="Jiang W."/>
            <person name="Ma Y."/>
            <person name="Chen M."/>
            <person name="Hao X."/>
            <person name="Li L."/>
            <person name="Tang Y."/>
            <person name="Lv G."/>
            <person name="Zhou Y."/>
            <person name="Sun X."/>
            <person name="Brodelius P.E."/>
            <person name="Rose J.K.C."/>
            <person name="Tang K."/>
        </authorList>
    </citation>
    <scope>NUCLEOTIDE SEQUENCE [LARGE SCALE GENOMIC DNA]</scope>
    <source>
        <strain evidence="7">cv. Huhao1</strain>
        <tissue evidence="6">Leaf</tissue>
    </source>
</reference>
<evidence type="ECO:0000256" key="2">
    <source>
        <dbReference type="ARBA" id="ARBA00006432"/>
    </source>
</evidence>
<dbReference type="PANTHER" id="PTHR43859:SF2">
    <property type="entry name" value="BUTYRATE--COA LIGASE AAE11, PEROXISOMAL"/>
    <property type="match status" value="1"/>
</dbReference>
<dbReference type="PROSITE" id="PS00455">
    <property type="entry name" value="AMP_BINDING"/>
    <property type="match status" value="1"/>
</dbReference>
<dbReference type="AlphaFoldDB" id="A0A2U1LD52"/>
<evidence type="ECO:0000313" key="6">
    <source>
        <dbReference type="EMBL" id="PWA46906.1"/>
    </source>
</evidence>
<keyword evidence="4" id="KW-0587">Phenylpropanoid metabolism</keyword>
<evidence type="ECO:0000256" key="4">
    <source>
        <dbReference type="ARBA" id="ARBA00023051"/>
    </source>
</evidence>
<dbReference type="SUPFAM" id="SSF56801">
    <property type="entry name" value="Acetyl-CoA synthetase-like"/>
    <property type="match status" value="1"/>
</dbReference>
<evidence type="ECO:0000259" key="5">
    <source>
        <dbReference type="Pfam" id="PF00501"/>
    </source>
</evidence>
<dbReference type="OrthoDB" id="10253115at2759"/>
<accession>A0A2U1LD52</accession>
<evidence type="ECO:0000256" key="3">
    <source>
        <dbReference type="ARBA" id="ARBA00022598"/>
    </source>
</evidence>
<dbReference type="InterPro" id="IPR042099">
    <property type="entry name" value="ANL_N_sf"/>
</dbReference>
<gene>
    <name evidence="6" type="ORF">CTI12_AA503770</name>
</gene>
<dbReference type="Pfam" id="PF00501">
    <property type="entry name" value="AMP-binding"/>
    <property type="match status" value="1"/>
</dbReference>
<proteinExistence type="inferred from homology"/>
<dbReference type="InterPro" id="IPR020845">
    <property type="entry name" value="AMP-binding_CS"/>
</dbReference>
<keyword evidence="3" id="KW-0436">Ligase</keyword>
<dbReference type="GO" id="GO:0009698">
    <property type="term" value="P:phenylpropanoid metabolic process"/>
    <property type="evidence" value="ECO:0007669"/>
    <property type="project" value="UniProtKB-KW"/>
</dbReference>
<name>A0A2U1LD52_ARTAN</name>
<comment type="pathway">
    <text evidence="1">Phytoalexin biosynthesis; 3,4',5-trihydroxystilbene biosynthesis; 3,4',5-trihydroxystilbene from trans-4-coumarate: step 1/2.</text>
</comment>
<dbReference type="FunFam" id="3.40.50.12780:FF:000003">
    <property type="entry name" value="Long-chain-fatty-acid--CoA ligase FadD"/>
    <property type="match status" value="1"/>
</dbReference>
<dbReference type="Gene3D" id="3.40.50.12780">
    <property type="entry name" value="N-terminal domain of ligase-like"/>
    <property type="match status" value="1"/>
</dbReference>
<dbReference type="Proteomes" id="UP000245207">
    <property type="component" value="Unassembled WGS sequence"/>
</dbReference>
<organism evidence="6 7">
    <name type="scientific">Artemisia annua</name>
    <name type="common">Sweet wormwood</name>
    <dbReference type="NCBI Taxonomy" id="35608"/>
    <lineage>
        <taxon>Eukaryota</taxon>
        <taxon>Viridiplantae</taxon>
        <taxon>Streptophyta</taxon>
        <taxon>Embryophyta</taxon>
        <taxon>Tracheophyta</taxon>
        <taxon>Spermatophyta</taxon>
        <taxon>Magnoliopsida</taxon>
        <taxon>eudicotyledons</taxon>
        <taxon>Gunneridae</taxon>
        <taxon>Pentapetalae</taxon>
        <taxon>asterids</taxon>
        <taxon>campanulids</taxon>
        <taxon>Asterales</taxon>
        <taxon>Asteraceae</taxon>
        <taxon>Asteroideae</taxon>
        <taxon>Anthemideae</taxon>
        <taxon>Artemisiinae</taxon>
        <taxon>Artemisia</taxon>
    </lineage>
</organism>
<dbReference type="GO" id="GO:0106286">
    <property type="term" value="F:(E)-caffeate-CoA ligase activity"/>
    <property type="evidence" value="ECO:0007669"/>
    <property type="project" value="UniProtKB-ARBA"/>
</dbReference>
<comment type="similarity">
    <text evidence="2">Belongs to the ATP-dependent AMP-binding enzyme family.</text>
</comment>
<dbReference type="InterPro" id="IPR000873">
    <property type="entry name" value="AMP-dep_synth/lig_dom"/>
</dbReference>